<dbReference type="Pfam" id="PF00239">
    <property type="entry name" value="Resolvase"/>
    <property type="match status" value="1"/>
</dbReference>
<dbReference type="SMART" id="SM00857">
    <property type="entry name" value="Resolvase"/>
    <property type="match status" value="1"/>
</dbReference>
<dbReference type="GO" id="GO:0015074">
    <property type="term" value="P:DNA integration"/>
    <property type="evidence" value="ECO:0007669"/>
    <property type="project" value="UniProtKB-KW"/>
</dbReference>
<name>A0A3G1RQH9_ACTPL</name>
<dbReference type="PANTHER" id="PTHR30461:SF19">
    <property type="entry name" value="SITE-SPECIFIC RECOMBINASE RESOLVASE FAMILY"/>
    <property type="match status" value="1"/>
</dbReference>
<dbReference type="EMBL" id="MH457202">
    <property type="protein sequence ID" value="AXF95003.1"/>
    <property type="molecule type" value="Genomic_DNA"/>
</dbReference>
<evidence type="ECO:0000256" key="3">
    <source>
        <dbReference type="ARBA" id="ARBA00023172"/>
    </source>
</evidence>
<keyword evidence="1" id="KW-0229">DNA integration</keyword>
<dbReference type="PROSITE" id="PS51736">
    <property type="entry name" value="RECOMBINASES_3"/>
    <property type="match status" value="1"/>
</dbReference>
<reference evidence="7" key="1">
    <citation type="journal article" date="2018" name="Front. Microbiol.">
        <title>Evidence of Illegitimate Recombination Between Two Pasteurellaceae Plasmids Resulting in a Novel Multi-Resistance Replicon, pM3362MDR, in Actinobacillus pleuropneumoniae.</title>
        <authorList>
            <person name="Li Y."/>
            <person name="da Silva G.C."/>
            <person name="Li Y."/>
            <person name="Rossi C.C."/>
            <person name="Fernandez Crespo R."/>
            <person name="Williamson S.M."/>
            <person name="Langford P.R."/>
            <person name="Bazzolli D.M."/>
            <person name="Bosse J.T."/>
        </authorList>
    </citation>
    <scope>NUCLEOTIDE SEQUENCE</scope>
    <source>
        <strain evidence="7">MIDG3362</strain>
        <plasmid evidence="7">pM3362MDR</plasmid>
    </source>
</reference>
<geneLocation type="plasmid" evidence="7">
    <name>pM3362MDR</name>
</geneLocation>
<dbReference type="PROSITE" id="PS00397">
    <property type="entry name" value="RECOMBINASES_1"/>
    <property type="match status" value="1"/>
</dbReference>
<evidence type="ECO:0000313" key="7">
    <source>
        <dbReference type="EMBL" id="AXF95003.1"/>
    </source>
</evidence>
<dbReference type="GO" id="GO:0000150">
    <property type="term" value="F:DNA strand exchange activity"/>
    <property type="evidence" value="ECO:0007669"/>
    <property type="project" value="InterPro"/>
</dbReference>
<protein>
    <submittedName>
        <fullName evidence="7">ResP site specifc recombinase</fullName>
    </submittedName>
</protein>
<evidence type="ECO:0000256" key="4">
    <source>
        <dbReference type="PIRSR" id="PIRSR606118-50"/>
    </source>
</evidence>
<feature type="active site" description="O-(5'-phospho-DNA)-serine intermediate" evidence="4 5">
    <location>
        <position position="11"/>
    </location>
</feature>
<dbReference type="RefSeq" id="WP_005825600.1">
    <property type="nucleotide sequence ID" value="NZ_MH457202.1"/>
</dbReference>
<dbReference type="AlphaFoldDB" id="A0A3G1RQH9"/>
<dbReference type="Gene3D" id="3.40.50.1390">
    <property type="entry name" value="Resolvase, N-terminal catalytic domain"/>
    <property type="match status" value="1"/>
</dbReference>
<evidence type="ECO:0000256" key="2">
    <source>
        <dbReference type="ARBA" id="ARBA00023125"/>
    </source>
</evidence>
<dbReference type="InterPro" id="IPR050639">
    <property type="entry name" value="SSR_resolvase"/>
</dbReference>
<dbReference type="PANTHER" id="PTHR30461">
    <property type="entry name" value="DNA-INVERTASE FROM LAMBDOID PROPHAGE"/>
    <property type="match status" value="1"/>
</dbReference>
<proteinExistence type="predicted"/>
<dbReference type="InterPro" id="IPR006119">
    <property type="entry name" value="Resolv_N"/>
</dbReference>
<evidence type="ECO:0000259" key="6">
    <source>
        <dbReference type="PROSITE" id="PS51736"/>
    </source>
</evidence>
<dbReference type="SUPFAM" id="SSF53041">
    <property type="entry name" value="Resolvase-like"/>
    <property type="match status" value="1"/>
</dbReference>
<sequence length="201" mass="22583">MQKVIGYVRVSTDKQDAEKQWNTVLNYANNELKTPIKKVEDTESGKIEWRKRSLGKIVDECEKGDIIVVSEISRIERSTLGVLELLKVTSEKGVQVHIVQQGLQFKGQDDIATKVLATTLGMIAEIEREFISQRTKNALAKLKADGKKLGRPKGRAKNYKLDKYRNDIISYLEKGLNKTAIAKLIGVSVPTLNAFLKREGL</sequence>
<organism evidence="7">
    <name type="scientific">Actinobacillus pleuropneumoniae</name>
    <name type="common">Haemophilus pleuropneumoniae</name>
    <dbReference type="NCBI Taxonomy" id="715"/>
    <lineage>
        <taxon>Bacteria</taxon>
        <taxon>Pseudomonadati</taxon>
        <taxon>Pseudomonadota</taxon>
        <taxon>Gammaproteobacteria</taxon>
        <taxon>Pasteurellales</taxon>
        <taxon>Pasteurellaceae</taxon>
        <taxon>Actinobacillus</taxon>
    </lineage>
</organism>
<evidence type="ECO:0000256" key="5">
    <source>
        <dbReference type="PROSITE-ProRule" id="PRU10137"/>
    </source>
</evidence>
<keyword evidence="3" id="KW-0233">DNA recombination</keyword>
<dbReference type="InterPro" id="IPR006118">
    <property type="entry name" value="Recombinase_CS"/>
</dbReference>
<keyword evidence="7" id="KW-0614">Plasmid</keyword>
<dbReference type="CDD" id="cd03768">
    <property type="entry name" value="SR_ResInv"/>
    <property type="match status" value="1"/>
</dbReference>
<dbReference type="GO" id="GO:0003677">
    <property type="term" value="F:DNA binding"/>
    <property type="evidence" value="ECO:0007669"/>
    <property type="project" value="UniProtKB-KW"/>
</dbReference>
<feature type="domain" description="Resolvase/invertase-type recombinase catalytic" evidence="6">
    <location>
        <begin position="3"/>
        <end position="146"/>
    </location>
</feature>
<dbReference type="InterPro" id="IPR036162">
    <property type="entry name" value="Resolvase-like_N_sf"/>
</dbReference>
<evidence type="ECO:0000256" key="1">
    <source>
        <dbReference type="ARBA" id="ARBA00022908"/>
    </source>
</evidence>
<accession>A0A3G1RQH9</accession>
<gene>
    <name evidence="7" type="primary">resP</name>
</gene>
<keyword evidence="2" id="KW-0238">DNA-binding</keyword>